<evidence type="ECO:0000256" key="1">
    <source>
        <dbReference type="ARBA" id="ARBA00044755"/>
    </source>
</evidence>
<comment type="similarity">
    <text evidence="1">Belongs to the bactofilin family.</text>
</comment>
<dbReference type="PANTHER" id="PTHR35024:SF4">
    <property type="entry name" value="POLYMER-FORMING CYTOSKELETAL PROTEIN"/>
    <property type="match status" value="1"/>
</dbReference>
<dbReference type="Pfam" id="PF04519">
    <property type="entry name" value="Bactofilin"/>
    <property type="match status" value="1"/>
</dbReference>
<dbReference type="Proteomes" id="UP000622475">
    <property type="component" value="Unassembled WGS sequence"/>
</dbReference>
<evidence type="ECO:0000313" key="2">
    <source>
        <dbReference type="EMBL" id="MBE9661310.1"/>
    </source>
</evidence>
<dbReference type="EMBL" id="JADFFL010000002">
    <property type="protein sequence ID" value="MBE9661310.1"/>
    <property type="molecule type" value="Genomic_DNA"/>
</dbReference>
<proteinExistence type="inferred from homology"/>
<keyword evidence="3" id="KW-1185">Reference proteome</keyword>
<protein>
    <submittedName>
        <fullName evidence="2">Polymer-forming cytoskeletal protein</fullName>
    </submittedName>
</protein>
<accession>A0A929PWF5</accession>
<comment type="caution">
    <text evidence="2">The sequence shown here is derived from an EMBL/GenBank/DDBJ whole genome shotgun (WGS) entry which is preliminary data.</text>
</comment>
<sequence>MALFKNQQHKGIDEQPISSIISEGSVIDGTFKAPGFVRVDGQINGNVTIEGGMILGEKGSVKGNVNTKQIVVYGIVDGDVTAEALEIRSTGKIKGNIKTNSIQMDSGAVYNGTLSMSV</sequence>
<dbReference type="RefSeq" id="WP_194110506.1">
    <property type="nucleotide sequence ID" value="NZ_JADFFL010000002.1"/>
</dbReference>
<name>A0A929PWF5_9SPHI</name>
<gene>
    <name evidence="2" type="ORF">IRJ16_05400</name>
</gene>
<reference evidence="2" key="1">
    <citation type="submission" date="2020-10" db="EMBL/GenBank/DDBJ databases">
        <title>Mucilaginibacter mali sp. nov., isolated from rhizosphere soil of apple orchard.</title>
        <authorList>
            <person name="Lee J.-S."/>
            <person name="Kim H.S."/>
            <person name="Kim J.-S."/>
        </authorList>
    </citation>
    <scope>NUCLEOTIDE SEQUENCE</scope>
    <source>
        <strain evidence="2">KCTC 22746</strain>
    </source>
</reference>
<dbReference type="InterPro" id="IPR007607">
    <property type="entry name" value="BacA/B"/>
</dbReference>
<dbReference type="AlphaFoldDB" id="A0A929PWF5"/>
<evidence type="ECO:0000313" key="3">
    <source>
        <dbReference type="Proteomes" id="UP000622475"/>
    </source>
</evidence>
<dbReference type="PANTHER" id="PTHR35024">
    <property type="entry name" value="HYPOTHETICAL CYTOSOLIC PROTEIN"/>
    <property type="match status" value="1"/>
</dbReference>
<organism evidence="2 3">
    <name type="scientific">Mucilaginibacter myungsuensis</name>
    <dbReference type="NCBI Taxonomy" id="649104"/>
    <lineage>
        <taxon>Bacteria</taxon>
        <taxon>Pseudomonadati</taxon>
        <taxon>Bacteroidota</taxon>
        <taxon>Sphingobacteriia</taxon>
        <taxon>Sphingobacteriales</taxon>
        <taxon>Sphingobacteriaceae</taxon>
        <taxon>Mucilaginibacter</taxon>
    </lineage>
</organism>